<dbReference type="Gene3D" id="1.20.120.160">
    <property type="entry name" value="HPT domain"/>
    <property type="match status" value="1"/>
</dbReference>
<dbReference type="Pfam" id="PF00072">
    <property type="entry name" value="Response_reg"/>
    <property type="match status" value="1"/>
</dbReference>
<feature type="region of interest" description="Disordered" evidence="18">
    <location>
        <begin position="759"/>
        <end position="785"/>
    </location>
</feature>
<evidence type="ECO:0000256" key="11">
    <source>
        <dbReference type="ARBA" id="ARBA00022989"/>
    </source>
</evidence>
<dbReference type="FunFam" id="1.10.287.130:FF:000002">
    <property type="entry name" value="Two-component osmosensing histidine kinase"/>
    <property type="match status" value="1"/>
</dbReference>
<evidence type="ECO:0000256" key="9">
    <source>
        <dbReference type="ARBA" id="ARBA00022777"/>
    </source>
</evidence>
<dbReference type="PROSITE" id="PS50894">
    <property type="entry name" value="HPT"/>
    <property type="match status" value="1"/>
</dbReference>
<dbReference type="InterPro" id="IPR004358">
    <property type="entry name" value="Sig_transdc_His_kin-like_C"/>
</dbReference>
<dbReference type="Pfam" id="PF01627">
    <property type="entry name" value="Hpt"/>
    <property type="match status" value="1"/>
</dbReference>
<comment type="subunit">
    <text evidence="14">At low DSF concentrations, interacts with RpfF.</text>
</comment>
<dbReference type="CDD" id="cd00082">
    <property type="entry name" value="HisKA"/>
    <property type="match status" value="1"/>
</dbReference>
<keyword evidence="8" id="KW-0547">Nucleotide-binding</keyword>
<dbReference type="PROSITE" id="PS50109">
    <property type="entry name" value="HIS_KIN"/>
    <property type="match status" value="1"/>
</dbReference>
<evidence type="ECO:0000256" key="10">
    <source>
        <dbReference type="ARBA" id="ARBA00022840"/>
    </source>
</evidence>
<evidence type="ECO:0000256" key="15">
    <source>
        <dbReference type="ARBA" id="ARBA00068150"/>
    </source>
</evidence>
<keyword evidence="13 19" id="KW-0472">Membrane</keyword>
<dbReference type="OrthoDB" id="5468627at2"/>
<dbReference type="STRING" id="394096.DB31_4848"/>
<evidence type="ECO:0000256" key="13">
    <source>
        <dbReference type="ARBA" id="ARBA00023136"/>
    </source>
</evidence>
<feature type="transmembrane region" description="Helical" evidence="19">
    <location>
        <begin position="12"/>
        <end position="31"/>
    </location>
</feature>
<dbReference type="EMBL" id="JMCB01000029">
    <property type="protein sequence ID" value="KFE60666.1"/>
    <property type="molecule type" value="Genomic_DNA"/>
</dbReference>
<protein>
    <recommendedName>
        <fullName evidence="15">Sensory/regulatory protein RpfC</fullName>
        <ecNumber evidence="3">2.7.13.3</ecNumber>
    </recommendedName>
</protein>
<evidence type="ECO:0000256" key="14">
    <source>
        <dbReference type="ARBA" id="ARBA00064003"/>
    </source>
</evidence>
<dbReference type="Proteomes" id="UP000028725">
    <property type="component" value="Unassembled WGS sequence"/>
</dbReference>
<keyword evidence="11 19" id="KW-1133">Transmembrane helix</keyword>
<dbReference type="SMART" id="SM00387">
    <property type="entry name" value="HATPase_c"/>
    <property type="match status" value="1"/>
</dbReference>
<dbReference type="SMART" id="SM00304">
    <property type="entry name" value="HAMP"/>
    <property type="match status" value="1"/>
</dbReference>
<dbReference type="Gene3D" id="3.30.450.20">
    <property type="entry name" value="PAS domain"/>
    <property type="match status" value="1"/>
</dbReference>
<dbReference type="InterPro" id="IPR008207">
    <property type="entry name" value="Sig_transdc_His_kin_Hpt_dom"/>
</dbReference>
<evidence type="ECO:0000256" key="4">
    <source>
        <dbReference type="ARBA" id="ARBA00022475"/>
    </source>
</evidence>
<dbReference type="RefSeq" id="WP_052420678.1">
    <property type="nucleotide sequence ID" value="NZ_JMCB01000029.1"/>
</dbReference>
<evidence type="ECO:0000259" key="21">
    <source>
        <dbReference type="PROSITE" id="PS50110"/>
    </source>
</evidence>
<dbReference type="SUPFAM" id="SSF52172">
    <property type="entry name" value="CheY-like"/>
    <property type="match status" value="1"/>
</dbReference>
<comment type="catalytic activity">
    <reaction evidence="1">
        <text>ATP + protein L-histidine = ADP + protein N-phospho-L-histidine.</text>
        <dbReference type="EC" id="2.7.13.3"/>
    </reaction>
</comment>
<dbReference type="FunFam" id="3.30.565.10:FF:000010">
    <property type="entry name" value="Sensor histidine kinase RcsC"/>
    <property type="match status" value="1"/>
</dbReference>
<dbReference type="InterPro" id="IPR036890">
    <property type="entry name" value="HATPase_C_sf"/>
</dbReference>
<evidence type="ECO:0000313" key="26">
    <source>
        <dbReference type="Proteomes" id="UP000028725"/>
    </source>
</evidence>
<evidence type="ECO:0000259" key="23">
    <source>
        <dbReference type="PROSITE" id="PS50894"/>
    </source>
</evidence>
<evidence type="ECO:0000256" key="7">
    <source>
        <dbReference type="ARBA" id="ARBA00022692"/>
    </source>
</evidence>
<dbReference type="Gene3D" id="3.30.565.10">
    <property type="entry name" value="Histidine kinase-like ATPase, C-terminal domain"/>
    <property type="match status" value="1"/>
</dbReference>
<evidence type="ECO:0000256" key="2">
    <source>
        <dbReference type="ARBA" id="ARBA00004651"/>
    </source>
</evidence>
<keyword evidence="4" id="KW-1003">Cell membrane</keyword>
<evidence type="ECO:0000256" key="1">
    <source>
        <dbReference type="ARBA" id="ARBA00000085"/>
    </source>
</evidence>
<feature type="modified residue" description="4-aspartylphosphate" evidence="17">
    <location>
        <position position="690"/>
    </location>
</feature>
<dbReference type="Pfam" id="PF02518">
    <property type="entry name" value="HATPase_c"/>
    <property type="match status" value="1"/>
</dbReference>
<evidence type="ECO:0000256" key="12">
    <source>
        <dbReference type="ARBA" id="ARBA00023012"/>
    </source>
</evidence>
<feature type="modified residue" description="Phosphohistidine" evidence="16">
    <location>
        <position position="837"/>
    </location>
</feature>
<evidence type="ECO:0000256" key="19">
    <source>
        <dbReference type="SAM" id="Phobius"/>
    </source>
</evidence>
<dbReference type="AlphaFoldDB" id="A0A085VZ03"/>
<feature type="domain" description="HAMP" evidence="22">
    <location>
        <begin position="320"/>
        <end position="375"/>
    </location>
</feature>
<dbReference type="InterPro" id="IPR011006">
    <property type="entry name" value="CheY-like_superfamily"/>
</dbReference>
<evidence type="ECO:0000256" key="8">
    <source>
        <dbReference type="ARBA" id="ARBA00022741"/>
    </source>
</evidence>
<dbReference type="CDD" id="cd17546">
    <property type="entry name" value="REC_hyHK_CKI1_RcsC-like"/>
    <property type="match status" value="1"/>
</dbReference>
<comment type="subcellular location">
    <subcellularLocation>
        <location evidence="2">Cell membrane</location>
        <topology evidence="2">Multi-pass membrane protein</topology>
    </subcellularLocation>
</comment>
<evidence type="ECO:0000256" key="16">
    <source>
        <dbReference type="PROSITE-ProRule" id="PRU00110"/>
    </source>
</evidence>
<accession>A0A085VZ03</accession>
<dbReference type="SMART" id="SM00388">
    <property type="entry name" value="HisKA"/>
    <property type="match status" value="1"/>
</dbReference>
<dbReference type="InterPro" id="IPR036641">
    <property type="entry name" value="HPT_dom_sf"/>
</dbReference>
<keyword evidence="7 19" id="KW-0812">Transmembrane</keyword>
<dbReference type="InterPro" id="IPR036097">
    <property type="entry name" value="HisK_dim/P_sf"/>
</dbReference>
<evidence type="ECO:0000259" key="22">
    <source>
        <dbReference type="PROSITE" id="PS50885"/>
    </source>
</evidence>
<keyword evidence="5 17" id="KW-0597">Phosphoprotein</keyword>
<proteinExistence type="predicted"/>
<feature type="domain" description="Histidine kinase" evidence="20">
    <location>
        <begin position="400"/>
        <end position="621"/>
    </location>
</feature>
<dbReference type="GO" id="GO:0000155">
    <property type="term" value="F:phosphorelay sensor kinase activity"/>
    <property type="evidence" value="ECO:0007669"/>
    <property type="project" value="InterPro"/>
</dbReference>
<evidence type="ECO:0000256" key="5">
    <source>
        <dbReference type="ARBA" id="ARBA00022553"/>
    </source>
</evidence>
<keyword evidence="26" id="KW-1185">Reference proteome</keyword>
<dbReference type="PROSITE" id="PS50110">
    <property type="entry name" value="RESPONSE_REGULATORY"/>
    <property type="match status" value="1"/>
</dbReference>
<dbReference type="InterPro" id="IPR001789">
    <property type="entry name" value="Sig_transdc_resp-reg_receiver"/>
</dbReference>
<evidence type="ECO:0000256" key="3">
    <source>
        <dbReference type="ARBA" id="ARBA00012438"/>
    </source>
</evidence>
<evidence type="ECO:0000259" key="20">
    <source>
        <dbReference type="PROSITE" id="PS50109"/>
    </source>
</evidence>
<feature type="domain" description="HPt" evidence="23">
    <location>
        <begin position="798"/>
        <end position="895"/>
    </location>
</feature>
<organism evidence="25 26">
    <name type="scientific">Hyalangium minutum</name>
    <dbReference type="NCBI Taxonomy" id="394096"/>
    <lineage>
        <taxon>Bacteria</taxon>
        <taxon>Pseudomonadati</taxon>
        <taxon>Myxococcota</taxon>
        <taxon>Myxococcia</taxon>
        <taxon>Myxococcales</taxon>
        <taxon>Cystobacterineae</taxon>
        <taxon>Archangiaceae</taxon>
        <taxon>Hyalangium</taxon>
    </lineage>
</organism>
<reference evidence="25 26" key="1">
    <citation type="submission" date="2014-04" db="EMBL/GenBank/DDBJ databases">
        <title>Genome assembly of Hyalangium minutum DSM 14724.</title>
        <authorList>
            <person name="Sharma G."/>
            <person name="Subramanian S."/>
        </authorList>
    </citation>
    <scope>NUCLEOTIDE SEQUENCE [LARGE SCALE GENOMIC DNA]</scope>
    <source>
        <strain evidence="25 26">DSM 14724</strain>
    </source>
</reference>
<dbReference type="SUPFAM" id="SSF47226">
    <property type="entry name" value="Histidine-containing phosphotransfer domain, HPT domain"/>
    <property type="match status" value="1"/>
</dbReference>
<gene>
    <name evidence="25" type="ORF">DB31_4848</name>
    <name evidence="24" type="ORF">DB31_6694</name>
</gene>
<dbReference type="SUPFAM" id="SSF55874">
    <property type="entry name" value="ATPase domain of HSP90 chaperone/DNA topoisomerase II/histidine kinase"/>
    <property type="match status" value="1"/>
</dbReference>
<keyword evidence="10" id="KW-0067">ATP-binding</keyword>
<dbReference type="EC" id="2.7.13.3" evidence="3"/>
<dbReference type="Pfam" id="PF00512">
    <property type="entry name" value="HisKA"/>
    <property type="match status" value="1"/>
</dbReference>
<dbReference type="CDD" id="cd16922">
    <property type="entry name" value="HATPase_EvgS-ArcB-TorS-like"/>
    <property type="match status" value="1"/>
</dbReference>
<comment type="caution">
    <text evidence="25">The sequence shown here is derived from an EMBL/GenBank/DDBJ whole genome shotgun (WGS) entry which is preliminary data.</text>
</comment>
<evidence type="ECO:0000256" key="18">
    <source>
        <dbReference type="SAM" id="MobiDB-lite"/>
    </source>
</evidence>
<evidence type="ECO:0000256" key="6">
    <source>
        <dbReference type="ARBA" id="ARBA00022679"/>
    </source>
</evidence>
<evidence type="ECO:0000313" key="24">
    <source>
        <dbReference type="EMBL" id="KFE58428.1"/>
    </source>
</evidence>
<dbReference type="GO" id="GO:0005886">
    <property type="term" value="C:plasma membrane"/>
    <property type="evidence" value="ECO:0007669"/>
    <property type="project" value="UniProtKB-SubCell"/>
</dbReference>
<sequence length="897" mass="97565">MALRSSITFKLIGYLLAVSVAPLLIFGVTSYELAQRAMLQLASESNARLLADQRDYLLLQSEQLASLATNIAGVEDIGNALASAEVNDSYSALVTQAKVGYILSGYSSLKGLVSIDLFTPQGQHFHVGDTLDTSTVLTELSKRLYAATLASKQSIVWHGVKDNVNAASAHRKVLVATRLIRRVDPAHLEPEPVGIVVINSSISHLYEHFLGLDLGVGSYLMVADNEGRLLFHPDKSLIGEPLLLEFQRLLAGASGTVALELGGQEVLLNHLRVEELNWQVISIVPHATLTAPMAKIGNAWWAVLVACFAAIGAVAVRYSRRVVEPIRAISGGFQDIQEDRLDRVRPLSPAPTEDEISEMVSWFNAFLDNLNARRRSEEELRQAKEAAESANRSKGEFLANMSHEIRTPMNAILGMTQLALEAESPQERRDFILKARRSAQSLLGIINDILDFSKIEAGKLELESVPLSLSELAAELADVFASSARDKGLELRFEMSPELPNALSGDPLRLRQVLQNLISNALKFTDYGQVVVRGQPVSTEGDRVVCRFTVKDTGIGIAAEHLPRLFQSFFQTDSSVTRRYGGTGLGLAISKRLVEMMGGRIGAESASGRGSCFWFELPLARVSGNEVPRGEPEPSLPRGARILLVEDNPLNQEVALHFLRKAGLEVVVAENGAEALERVAQGRYDAVLMDCQMPEMDGYEATRSIRAMPQGSQLPIIAMTANALAGDRQRSLDAGMNDHLSKPIDASRLYQTLARWLAQPSRGEAPREPSPAEESRTMNRPDPRHVNLDDALANLDGDMALYRRVVGLFLVDAQVCWKRFQAAVAAGDRETATRAIHTLKSLAASVGAEALRDHSRTLEAASREGDAPAVKSGTPAVEQELGQVLAALQAFLQASPG</sequence>
<dbReference type="PRINTS" id="PR00344">
    <property type="entry name" value="BCTRLSENSOR"/>
</dbReference>
<dbReference type="SMART" id="SM00448">
    <property type="entry name" value="REC"/>
    <property type="match status" value="1"/>
</dbReference>
<evidence type="ECO:0000313" key="25">
    <source>
        <dbReference type="EMBL" id="KFE60666.1"/>
    </source>
</evidence>
<dbReference type="PANTHER" id="PTHR45339:SF1">
    <property type="entry name" value="HYBRID SIGNAL TRANSDUCTION HISTIDINE KINASE J"/>
    <property type="match status" value="1"/>
</dbReference>
<dbReference type="SUPFAM" id="SSF47384">
    <property type="entry name" value="Homodimeric domain of signal transducing histidine kinase"/>
    <property type="match status" value="1"/>
</dbReference>
<dbReference type="Gene3D" id="1.10.287.130">
    <property type="match status" value="1"/>
</dbReference>
<dbReference type="InterPro" id="IPR003661">
    <property type="entry name" value="HisK_dim/P_dom"/>
</dbReference>
<feature type="domain" description="Response regulatory" evidence="21">
    <location>
        <begin position="641"/>
        <end position="757"/>
    </location>
</feature>
<dbReference type="PROSITE" id="PS50885">
    <property type="entry name" value="HAMP"/>
    <property type="match status" value="1"/>
</dbReference>
<dbReference type="PANTHER" id="PTHR45339">
    <property type="entry name" value="HYBRID SIGNAL TRANSDUCTION HISTIDINE KINASE J"/>
    <property type="match status" value="1"/>
</dbReference>
<dbReference type="InterPro" id="IPR003594">
    <property type="entry name" value="HATPase_dom"/>
</dbReference>
<name>A0A085VZ03_9BACT</name>
<dbReference type="InterPro" id="IPR005467">
    <property type="entry name" value="His_kinase_dom"/>
</dbReference>
<dbReference type="GO" id="GO:0005524">
    <property type="term" value="F:ATP binding"/>
    <property type="evidence" value="ECO:0007669"/>
    <property type="project" value="UniProtKB-KW"/>
</dbReference>
<dbReference type="Gene3D" id="3.40.50.2300">
    <property type="match status" value="1"/>
</dbReference>
<keyword evidence="9 24" id="KW-0418">Kinase</keyword>
<dbReference type="CDD" id="cd12912">
    <property type="entry name" value="PDC2_MCP_like"/>
    <property type="match status" value="1"/>
</dbReference>
<dbReference type="Gene3D" id="6.10.340.10">
    <property type="match status" value="1"/>
</dbReference>
<dbReference type="EMBL" id="JMCB01000040">
    <property type="protein sequence ID" value="KFE58428.1"/>
    <property type="molecule type" value="Genomic_DNA"/>
</dbReference>
<keyword evidence="12" id="KW-0902">Two-component regulatory system</keyword>
<keyword evidence="6" id="KW-0808">Transferase</keyword>
<evidence type="ECO:0000256" key="17">
    <source>
        <dbReference type="PROSITE-ProRule" id="PRU00169"/>
    </source>
</evidence>
<dbReference type="InterPro" id="IPR003660">
    <property type="entry name" value="HAMP_dom"/>
</dbReference>
<feature type="compositionally biased region" description="Basic and acidic residues" evidence="18">
    <location>
        <begin position="773"/>
        <end position="785"/>
    </location>
</feature>